<evidence type="ECO:0000256" key="1">
    <source>
        <dbReference type="ARBA" id="ARBA00008136"/>
    </source>
</evidence>
<evidence type="ECO:0000256" key="5">
    <source>
        <dbReference type="ARBA" id="ARBA00023124"/>
    </source>
</evidence>
<evidence type="ECO:0000256" key="6">
    <source>
        <dbReference type="ARBA" id="ARBA00023125"/>
    </source>
</evidence>
<keyword evidence="2" id="KW-0645">Protease</keyword>
<comment type="similarity">
    <text evidence="1">Belongs to the SOS response-associated peptidase family.</text>
</comment>
<feature type="compositionally biased region" description="Basic and acidic residues" evidence="8">
    <location>
        <begin position="293"/>
        <end position="326"/>
    </location>
</feature>
<dbReference type="Gene3D" id="3.90.1680.10">
    <property type="entry name" value="SOS response associated peptidase-like"/>
    <property type="match status" value="1"/>
</dbReference>
<feature type="region of interest" description="Disordered" evidence="8">
    <location>
        <begin position="45"/>
        <end position="90"/>
    </location>
</feature>
<reference evidence="9 10" key="1">
    <citation type="submission" date="2024-09" db="EMBL/GenBank/DDBJ databases">
        <title>Rethinking Asexuality: The Enigmatic Case of Functional Sexual Genes in Lepraria (Stereocaulaceae).</title>
        <authorList>
            <person name="Doellman M."/>
            <person name="Sun Y."/>
            <person name="Barcenas-Pena A."/>
            <person name="Lumbsch H.T."/>
            <person name="Grewe F."/>
        </authorList>
    </citation>
    <scope>NUCLEOTIDE SEQUENCE [LARGE SCALE GENOMIC DNA]</scope>
    <source>
        <strain evidence="9 10">Mercado 3170</strain>
    </source>
</reference>
<accession>A0ABR4AHS2</accession>
<keyword evidence="4" id="KW-0378">Hydrolase</keyword>
<dbReference type="EMBL" id="JBEFKJ010000007">
    <property type="protein sequence ID" value="KAL2045322.1"/>
    <property type="molecule type" value="Genomic_DNA"/>
</dbReference>
<keyword evidence="7" id="KW-0456">Lyase</keyword>
<evidence type="ECO:0000256" key="8">
    <source>
        <dbReference type="SAM" id="MobiDB-lite"/>
    </source>
</evidence>
<comment type="caution">
    <text evidence="9">The sequence shown here is derived from an EMBL/GenBank/DDBJ whole genome shotgun (WGS) entry which is preliminary data.</text>
</comment>
<evidence type="ECO:0000256" key="2">
    <source>
        <dbReference type="ARBA" id="ARBA00022670"/>
    </source>
</evidence>
<protein>
    <recommendedName>
        <fullName evidence="11">DUF159-domain-containing protein</fullName>
    </recommendedName>
</protein>
<evidence type="ECO:0000313" key="10">
    <source>
        <dbReference type="Proteomes" id="UP001590950"/>
    </source>
</evidence>
<dbReference type="InterPro" id="IPR003738">
    <property type="entry name" value="SRAP"/>
</dbReference>
<evidence type="ECO:0008006" key="11">
    <source>
        <dbReference type="Google" id="ProtNLM"/>
    </source>
</evidence>
<proteinExistence type="inferred from homology"/>
<sequence length="407" mass="45685">MCGRYALGIRASFVRHQLRERDMPVADAPEDDDVRQTYNFAPGNHGLVYRADVPDYGAGGRPHDNDQGPEDSTHGEEVASTETEDPKETKYKLQSMKWGLVPFWTKRNPDYGSVLKTINARDDSLANSGGMWNTMKQRKRCIVVAQGFYEWLKKNGGKEKIPHFVKRKDEQLMCFAGLWDCVQYEGSDEKHYTYAIITTDSNKQLSFLHDRMPVILDNGSDQVRTWLDPGRAEWSKELQSLLKPFQGELDCYPVSKDVGKVGNNSPTFIVPVASTENKQNIANFFSNAKKSTKGAEEEEKVKKEEAEVEEKGLDVDQDPEEKRMRMEQSSAEGNAPAAVAPTKFPKKGLKREREADDDAAFPVKSAQSPVKSFEKQARSATSNGTVKGSPVKSKDSGSQKITDFFNH</sequence>
<organism evidence="9 10">
    <name type="scientific">Stereocaulon virgatum</name>
    <dbReference type="NCBI Taxonomy" id="373712"/>
    <lineage>
        <taxon>Eukaryota</taxon>
        <taxon>Fungi</taxon>
        <taxon>Dikarya</taxon>
        <taxon>Ascomycota</taxon>
        <taxon>Pezizomycotina</taxon>
        <taxon>Lecanoromycetes</taxon>
        <taxon>OSLEUM clade</taxon>
        <taxon>Lecanoromycetidae</taxon>
        <taxon>Lecanorales</taxon>
        <taxon>Lecanorineae</taxon>
        <taxon>Stereocaulaceae</taxon>
        <taxon>Stereocaulon</taxon>
    </lineage>
</organism>
<feature type="region of interest" description="Disordered" evidence="8">
    <location>
        <begin position="290"/>
        <end position="407"/>
    </location>
</feature>
<keyword evidence="3" id="KW-0227">DNA damage</keyword>
<dbReference type="InterPro" id="IPR036590">
    <property type="entry name" value="SRAP-like"/>
</dbReference>
<evidence type="ECO:0000256" key="7">
    <source>
        <dbReference type="ARBA" id="ARBA00023239"/>
    </source>
</evidence>
<keyword evidence="5" id="KW-0190">Covalent protein-DNA linkage</keyword>
<dbReference type="PANTHER" id="PTHR13604">
    <property type="entry name" value="DC12-RELATED"/>
    <property type="match status" value="1"/>
</dbReference>
<dbReference type="SUPFAM" id="SSF143081">
    <property type="entry name" value="BB1717-like"/>
    <property type="match status" value="1"/>
</dbReference>
<keyword evidence="6" id="KW-0238">DNA-binding</keyword>
<keyword evidence="10" id="KW-1185">Reference proteome</keyword>
<dbReference type="Proteomes" id="UP001590950">
    <property type="component" value="Unassembled WGS sequence"/>
</dbReference>
<evidence type="ECO:0000313" key="9">
    <source>
        <dbReference type="EMBL" id="KAL2045322.1"/>
    </source>
</evidence>
<dbReference type="Pfam" id="PF02586">
    <property type="entry name" value="SRAP"/>
    <property type="match status" value="1"/>
</dbReference>
<evidence type="ECO:0000256" key="3">
    <source>
        <dbReference type="ARBA" id="ARBA00022763"/>
    </source>
</evidence>
<feature type="compositionally biased region" description="Basic and acidic residues" evidence="8">
    <location>
        <begin position="61"/>
        <end position="77"/>
    </location>
</feature>
<name>A0ABR4AHS2_9LECA</name>
<gene>
    <name evidence="9" type="ORF">N7G274_002405</name>
</gene>
<evidence type="ECO:0000256" key="4">
    <source>
        <dbReference type="ARBA" id="ARBA00022801"/>
    </source>
</evidence>
<dbReference type="PANTHER" id="PTHR13604:SF0">
    <property type="entry name" value="ABASIC SITE PROCESSING PROTEIN HMCES"/>
    <property type="match status" value="1"/>
</dbReference>